<dbReference type="Proteomes" id="UP000546536">
    <property type="component" value="Unassembled WGS sequence"/>
</dbReference>
<evidence type="ECO:0000313" key="1">
    <source>
        <dbReference type="EMBL" id="NNH88205.1"/>
    </source>
</evidence>
<accession>A0ABX1V5F1</accession>
<evidence type="ECO:0000313" key="2">
    <source>
        <dbReference type="Proteomes" id="UP000546536"/>
    </source>
</evidence>
<organism evidence="1 2">
    <name type="scientific">Acinetobacter terrae</name>
    <dbReference type="NCBI Taxonomy" id="2731247"/>
    <lineage>
        <taxon>Bacteria</taxon>
        <taxon>Pseudomonadati</taxon>
        <taxon>Pseudomonadota</taxon>
        <taxon>Gammaproteobacteria</taxon>
        <taxon>Moraxellales</taxon>
        <taxon>Moraxellaceae</taxon>
        <taxon>Acinetobacter</taxon>
        <taxon>Acinetobacter Taxon 24</taxon>
    </lineage>
</organism>
<reference evidence="1 2" key="1">
    <citation type="submission" date="2020-04" db="EMBL/GenBank/DDBJ databases">
        <title>Acinetobacter Taxon 24.</title>
        <authorList>
            <person name="Nemec A."/>
            <person name="Radolfova-Krizova L."/>
            <person name="Higgins P.G."/>
            <person name="Spanelova P."/>
        </authorList>
    </citation>
    <scope>NUCLEOTIDE SEQUENCE [LARGE SCALE GENOMIC DNA]</scope>
    <source>
        <strain evidence="1 2">ANC 4279</strain>
    </source>
</reference>
<comment type="caution">
    <text evidence="1">The sequence shown here is derived from an EMBL/GenBank/DDBJ whole genome shotgun (WGS) entry which is preliminary data.</text>
</comment>
<dbReference type="RefSeq" id="WP_171544708.1">
    <property type="nucleotide sequence ID" value="NZ_JABERG010000016.1"/>
</dbReference>
<dbReference type="EMBL" id="JABERG010000016">
    <property type="protein sequence ID" value="NNH88205.1"/>
    <property type="molecule type" value="Genomic_DNA"/>
</dbReference>
<sequence>MILKTTVASIVPDSSEIESWPQFKRISSIKVIPQEIVFDAEKWLYGRKSAYPMVDCIPAIPTNGFWKKFKFHPSCNGTLLHDKDILILNSNGEYSVKSKNEPVINSDEAKYLKTYFEIASYGP</sequence>
<name>A0ABX1V5F1_9GAMM</name>
<gene>
    <name evidence="1" type="ORF">HLH13_10925</name>
</gene>
<protein>
    <submittedName>
        <fullName evidence="1">Uncharacterized protein</fullName>
    </submittedName>
</protein>
<keyword evidence="2" id="KW-1185">Reference proteome</keyword>
<proteinExistence type="predicted"/>